<proteinExistence type="predicted"/>
<gene>
    <name evidence="1" type="ORF">J1N35_040429</name>
</gene>
<protein>
    <submittedName>
        <fullName evidence="1">Uncharacterized protein</fullName>
    </submittedName>
</protein>
<dbReference type="EMBL" id="JAIQCV010000012">
    <property type="protein sequence ID" value="KAH1038686.1"/>
    <property type="molecule type" value="Genomic_DNA"/>
</dbReference>
<keyword evidence="2" id="KW-1185">Reference proteome</keyword>
<evidence type="ECO:0000313" key="1">
    <source>
        <dbReference type="EMBL" id="KAH1038686.1"/>
    </source>
</evidence>
<evidence type="ECO:0000313" key="2">
    <source>
        <dbReference type="Proteomes" id="UP000828251"/>
    </source>
</evidence>
<dbReference type="Proteomes" id="UP000828251">
    <property type="component" value="Unassembled WGS sequence"/>
</dbReference>
<dbReference type="AlphaFoldDB" id="A0A9D3UDT2"/>
<comment type="caution">
    <text evidence="1">The sequence shown here is derived from an EMBL/GenBank/DDBJ whole genome shotgun (WGS) entry which is preliminary data.</text>
</comment>
<reference evidence="1 2" key="1">
    <citation type="journal article" date="2021" name="Plant Biotechnol. J.">
        <title>Multi-omics assisted identification of the key and species-specific regulatory components of drought-tolerant mechanisms in Gossypium stocksii.</title>
        <authorList>
            <person name="Yu D."/>
            <person name="Ke L."/>
            <person name="Zhang D."/>
            <person name="Wu Y."/>
            <person name="Sun Y."/>
            <person name="Mei J."/>
            <person name="Sun J."/>
            <person name="Sun Y."/>
        </authorList>
    </citation>
    <scope>NUCLEOTIDE SEQUENCE [LARGE SCALE GENOMIC DNA]</scope>
    <source>
        <strain evidence="2">cv. E1</strain>
        <tissue evidence="1">Leaf</tissue>
    </source>
</reference>
<name>A0A9D3UDT2_9ROSI</name>
<accession>A0A9D3UDT2</accession>
<sequence length="99" mass="10938">MGWAVKKKEEEEAKNLKMNLIQSKSTKSSQSINPSLLAFPPPVKALFNFGFSKANNAIPTPVPIPAFNNLGTTIFARPPLEVPPHEFTFGADHTQKKYV</sequence>
<dbReference type="OrthoDB" id="165342at2759"/>
<organism evidence="1 2">
    <name type="scientific">Gossypium stocksii</name>
    <dbReference type="NCBI Taxonomy" id="47602"/>
    <lineage>
        <taxon>Eukaryota</taxon>
        <taxon>Viridiplantae</taxon>
        <taxon>Streptophyta</taxon>
        <taxon>Embryophyta</taxon>
        <taxon>Tracheophyta</taxon>
        <taxon>Spermatophyta</taxon>
        <taxon>Magnoliopsida</taxon>
        <taxon>eudicotyledons</taxon>
        <taxon>Gunneridae</taxon>
        <taxon>Pentapetalae</taxon>
        <taxon>rosids</taxon>
        <taxon>malvids</taxon>
        <taxon>Malvales</taxon>
        <taxon>Malvaceae</taxon>
        <taxon>Malvoideae</taxon>
        <taxon>Gossypium</taxon>
    </lineage>
</organism>